<evidence type="ECO:0000259" key="2">
    <source>
        <dbReference type="PROSITE" id="PS50234"/>
    </source>
</evidence>
<dbReference type="Pfam" id="PF13519">
    <property type="entry name" value="VWA_2"/>
    <property type="match status" value="1"/>
</dbReference>
<dbReference type="STRING" id="1855912.LuPra_05547"/>
<proteinExistence type="predicted"/>
<dbReference type="PATRIC" id="fig|1813736.3.peg.5833"/>
<evidence type="ECO:0000313" key="3">
    <source>
        <dbReference type="EMBL" id="AMY12274.1"/>
    </source>
</evidence>
<dbReference type="Proteomes" id="UP000076079">
    <property type="component" value="Chromosome"/>
</dbReference>
<gene>
    <name evidence="3" type="ORF">LuPra_05547</name>
</gene>
<accession>A0A143PWS3</accession>
<dbReference type="RefSeq" id="WP_110173743.1">
    <property type="nucleotide sequence ID" value="NZ_CP015136.1"/>
</dbReference>
<dbReference type="InterPro" id="IPR017802">
    <property type="entry name" value="VWFA-rel_acidobac-type"/>
</dbReference>
<dbReference type="EMBL" id="CP015136">
    <property type="protein sequence ID" value="AMY12274.1"/>
    <property type="molecule type" value="Genomic_DNA"/>
</dbReference>
<name>A0A143PWS3_LUTPR</name>
<dbReference type="SMART" id="SM00327">
    <property type="entry name" value="VWA"/>
    <property type="match status" value="2"/>
</dbReference>
<keyword evidence="1" id="KW-0732">Signal</keyword>
<feature type="signal peptide" evidence="1">
    <location>
        <begin position="1"/>
        <end position="22"/>
    </location>
</feature>
<dbReference type="Pfam" id="PF00092">
    <property type="entry name" value="VWA"/>
    <property type="match status" value="1"/>
</dbReference>
<dbReference type="CDD" id="cd00198">
    <property type="entry name" value="vWFA"/>
    <property type="match status" value="1"/>
</dbReference>
<feature type="domain" description="VWFA" evidence="2">
    <location>
        <begin position="168"/>
        <end position="339"/>
    </location>
</feature>
<dbReference type="InterPro" id="IPR051266">
    <property type="entry name" value="CLCR"/>
</dbReference>
<dbReference type="Gene3D" id="3.40.50.410">
    <property type="entry name" value="von Willebrand factor, type A domain"/>
    <property type="match status" value="2"/>
</dbReference>
<feature type="chain" id="PRO_5007512143" evidence="1">
    <location>
        <begin position="23"/>
        <end position="648"/>
    </location>
</feature>
<dbReference type="SUPFAM" id="SSF53300">
    <property type="entry name" value="vWA-like"/>
    <property type="match status" value="2"/>
</dbReference>
<dbReference type="InterPro" id="IPR013783">
    <property type="entry name" value="Ig-like_fold"/>
</dbReference>
<dbReference type="AlphaFoldDB" id="A0A143PWS3"/>
<dbReference type="InterPro" id="IPR002035">
    <property type="entry name" value="VWF_A"/>
</dbReference>
<feature type="domain" description="VWFA" evidence="2">
    <location>
        <begin position="431"/>
        <end position="604"/>
    </location>
</feature>
<reference evidence="3 4" key="1">
    <citation type="journal article" date="2016" name="Genome Announc.">
        <title>First Complete Genome Sequence of a Subdivision 6 Acidobacterium Strain.</title>
        <authorList>
            <person name="Huang S."/>
            <person name="Vieira S."/>
            <person name="Bunk B."/>
            <person name="Riedel T."/>
            <person name="Sproer C."/>
            <person name="Overmann J."/>
        </authorList>
    </citation>
    <scope>NUCLEOTIDE SEQUENCE [LARGE SCALE GENOMIC DNA]</scope>
    <source>
        <strain evidence="4">DSM 100886 HEG_-6_39</strain>
    </source>
</reference>
<dbReference type="PROSITE" id="PS50234">
    <property type="entry name" value="VWFA"/>
    <property type="match status" value="2"/>
</dbReference>
<evidence type="ECO:0000313" key="4">
    <source>
        <dbReference type="Proteomes" id="UP000076079"/>
    </source>
</evidence>
<sequence precursor="true">MRRHPLLVTLLVAVLRGVGAYAQDATVEITSPQGRLSSSGPIRIVARATAATGTAVEKVTFYAGDTRIGEDVSGPIFAVEWVDDNPFVPIELRAEAVDSTGRVAEHRLSLPALDITDETSVASVLLDVAVLDEDGRYVAGLTRERFALREEDVPQKIELAEPSRAPTTITLLVDTSQSMSSRFDFVRRALRRLASLLRPDDTLAVAPFARSLGAITGPTRDLDALSSAIEGLHTRGGTAIADALGDLASRIKNAPGRQIVVLITDGYDEHSTTDVEQSVGALRRASATLYTVGIGGVAGMSFRGRDVLKQLAQQTGGKAFFPARDAELPLVQEHIQDDVAHRYLLTYTPANQTHDGKWRAITLTTDIATYAVKTRAGYFAPAPAPIKPVIEFTAVSRASDSVMLGRYDLEVREDGVLQAVESFQEAVAPVSILIALDQSGSMRGTEAEVRSAALSFVDAVRDEDRIGIVTFSDDASMITDLTLSRAIPRQSIASYRTSGGTALLDGIAISLDRLATSEGRKAIVVMTDGRDENAAGTGPGSRRTLARVLDQIREVDAAIFAIGLGPNVDRASLERLAQTSGGAAYFPAAASELGEQYTRVVEDLRRRYVLSYVSTNSARDGRWRQVTLQGRAGDVVVRSRGGYRAPEQ</sequence>
<dbReference type="OrthoDB" id="109325at2"/>
<dbReference type="Pfam" id="PF17957">
    <property type="entry name" value="Big_7"/>
    <property type="match status" value="1"/>
</dbReference>
<dbReference type="PANTHER" id="PTHR10579:SF43">
    <property type="entry name" value="ZINC FINGER (C3HC4-TYPE RING FINGER) FAMILY PROTEIN"/>
    <property type="match status" value="1"/>
</dbReference>
<dbReference type="Gene3D" id="2.60.40.10">
    <property type="entry name" value="Immunoglobulins"/>
    <property type="match status" value="1"/>
</dbReference>
<dbReference type="PANTHER" id="PTHR10579">
    <property type="entry name" value="CALCIUM-ACTIVATED CHLORIDE CHANNEL REGULATOR"/>
    <property type="match status" value="1"/>
</dbReference>
<dbReference type="InterPro" id="IPR036465">
    <property type="entry name" value="vWFA_dom_sf"/>
</dbReference>
<organism evidence="3 4">
    <name type="scientific">Luteitalea pratensis</name>
    <dbReference type="NCBI Taxonomy" id="1855912"/>
    <lineage>
        <taxon>Bacteria</taxon>
        <taxon>Pseudomonadati</taxon>
        <taxon>Acidobacteriota</taxon>
        <taxon>Vicinamibacteria</taxon>
        <taxon>Vicinamibacterales</taxon>
        <taxon>Vicinamibacteraceae</taxon>
        <taxon>Luteitalea</taxon>
    </lineage>
</organism>
<dbReference type="KEGG" id="abac:LuPra_05547"/>
<evidence type="ECO:0000256" key="1">
    <source>
        <dbReference type="SAM" id="SignalP"/>
    </source>
</evidence>
<keyword evidence="4" id="KW-1185">Reference proteome</keyword>
<dbReference type="NCBIfam" id="TIGR03436">
    <property type="entry name" value="acidobact_VWFA"/>
    <property type="match status" value="2"/>
</dbReference>
<reference evidence="4" key="2">
    <citation type="submission" date="2016-04" db="EMBL/GenBank/DDBJ databases">
        <title>First Complete Genome Sequence of a Subdivision 6 Acidobacterium.</title>
        <authorList>
            <person name="Huang S."/>
            <person name="Vieira S."/>
            <person name="Bunk B."/>
            <person name="Riedel T."/>
            <person name="Sproeer C."/>
            <person name="Overmann J."/>
        </authorList>
    </citation>
    <scope>NUCLEOTIDE SEQUENCE [LARGE SCALE GENOMIC DNA]</scope>
    <source>
        <strain evidence="4">DSM 100886 HEG_-6_39</strain>
    </source>
</reference>
<protein>
    <submittedName>
        <fullName evidence="3">VWFA-related Acidobacterial domain protein</fullName>
    </submittedName>
</protein>